<feature type="domain" description="Glycosyl transferase family 3 N-terminal" evidence="5">
    <location>
        <begin position="6"/>
        <end position="70"/>
    </location>
</feature>
<dbReference type="InterPro" id="IPR036320">
    <property type="entry name" value="Glycosyl_Trfase_fam3_N_dom_sf"/>
</dbReference>
<keyword evidence="2" id="KW-0808">Transferase</keyword>
<evidence type="ECO:0000256" key="1">
    <source>
        <dbReference type="ARBA" id="ARBA00022676"/>
    </source>
</evidence>
<dbReference type="GO" id="GO:0004048">
    <property type="term" value="F:anthranilate phosphoribosyltransferase activity"/>
    <property type="evidence" value="ECO:0007669"/>
    <property type="project" value="InterPro"/>
</dbReference>
<dbReference type="InterPro" id="IPR000312">
    <property type="entry name" value="Glycosyl_Trfase_fam3"/>
</dbReference>
<keyword evidence="3" id="KW-0028">Amino-acid biosynthesis</keyword>
<dbReference type="GO" id="GO:0000162">
    <property type="term" value="P:L-tryptophan biosynthetic process"/>
    <property type="evidence" value="ECO:0007669"/>
    <property type="project" value="InterPro"/>
</dbReference>
<dbReference type="EMBL" id="PVWK01000055">
    <property type="protein sequence ID" value="PSB30192.1"/>
    <property type="molecule type" value="Genomic_DNA"/>
</dbReference>
<dbReference type="SUPFAM" id="SSF47648">
    <property type="entry name" value="Nucleoside phosphorylase/phosphoribosyltransferase N-terminal domain"/>
    <property type="match status" value="1"/>
</dbReference>
<reference evidence="6 7" key="2">
    <citation type="submission" date="2018-03" db="EMBL/GenBank/DDBJ databases">
        <title>The ancient ancestry and fast evolution of plastids.</title>
        <authorList>
            <person name="Moore K.R."/>
            <person name="Magnabosco C."/>
            <person name="Momper L."/>
            <person name="Gold D.A."/>
            <person name="Bosak T."/>
            <person name="Fournier G.P."/>
        </authorList>
    </citation>
    <scope>NUCLEOTIDE SEQUENCE [LARGE SCALE GENOMIC DNA]</scope>
    <source>
        <strain evidence="6 7">ULC18</strain>
    </source>
</reference>
<keyword evidence="1" id="KW-0328">Glycosyltransferase</keyword>
<gene>
    <name evidence="6" type="ORF">C7B82_09585</name>
</gene>
<accession>A0A2T1EBQ4</accession>
<dbReference type="Pfam" id="PF00591">
    <property type="entry name" value="Glycos_transf_3"/>
    <property type="match status" value="1"/>
</dbReference>
<dbReference type="Proteomes" id="UP000239576">
    <property type="component" value="Unassembled WGS sequence"/>
</dbReference>
<dbReference type="AlphaFoldDB" id="A0A2T1EBQ4"/>
<name>A0A2T1EBQ4_9CYAN</name>
<dbReference type="InterPro" id="IPR005940">
    <property type="entry name" value="Anthranilate_Pribosyl_Tfrase"/>
</dbReference>
<dbReference type="Gene3D" id="1.20.970.10">
    <property type="entry name" value="Transferase, Pyrimidine Nucleoside Phosphorylase, Chain C"/>
    <property type="match status" value="1"/>
</dbReference>
<evidence type="ECO:0000313" key="7">
    <source>
        <dbReference type="Proteomes" id="UP000239576"/>
    </source>
</evidence>
<dbReference type="InterPro" id="IPR017459">
    <property type="entry name" value="Glycosyl_Trfase_fam3_N_dom"/>
</dbReference>
<comment type="caution">
    <text evidence="6">The sequence shown here is derived from an EMBL/GenBank/DDBJ whole genome shotgun (WGS) entry which is preliminary data.</text>
</comment>
<evidence type="ECO:0000259" key="5">
    <source>
        <dbReference type="Pfam" id="PF02885"/>
    </source>
</evidence>
<protein>
    <recommendedName>
        <fullName evidence="8">Anthranilate phosphoribosyltransferase</fullName>
    </recommendedName>
</protein>
<reference evidence="7" key="1">
    <citation type="submission" date="2018-02" db="EMBL/GenBank/DDBJ databases">
        <authorList>
            <person name="Moore K."/>
            <person name="Momper L."/>
        </authorList>
    </citation>
    <scope>NUCLEOTIDE SEQUENCE [LARGE SCALE GENOMIC DNA]</scope>
    <source>
        <strain evidence="7">ULC18</strain>
    </source>
</reference>
<dbReference type="NCBIfam" id="NF005635">
    <property type="entry name" value="PRK07394.1"/>
    <property type="match status" value="1"/>
</dbReference>
<sequence>MSYAFRELLRKVGSGTHTSESLTREDAAAATRMMLLQEATPAQIGAFMIAHRIRRPTGTELAGMLDAYEELGPRLQPIASAYPVTVMGVPYDGRSRTAPLSPLIALILATAKCPVIMHGGNRMPTKEGEPLIDFWRGLGVDWSQLSLTQVQHVLAATGLGFIYLPSHFPLAHGLVPYRDQIGKRPPLATMELIWSPYAGDAHVVSGFVHPPTELMFQDAIAQRGVTHFTSVKGLEGSGDLPRERTAIIGLGIPTIGFERLHLHPRDYGFEGKNVALDATPKLVKAMTTVLGGHPSEWMQSTLWSGGFYLWRCGGCPSLEAGIQEARRLLTEGLVLQKLQEIQQVATPLQLTH</sequence>
<proteinExistence type="predicted"/>
<dbReference type="Gene3D" id="3.40.1030.10">
    <property type="entry name" value="Nucleoside phosphorylase/phosphoribosyltransferase catalytic domain"/>
    <property type="match status" value="1"/>
</dbReference>
<evidence type="ECO:0008006" key="8">
    <source>
        <dbReference type="Google" id="ProtNLM"/>
    </source>
</evidence>
<organism evidence="6 7">
    <name type="scientific">Stenomitos frigidus ULC18</name>
    <dbReference type="NCBI Taxonomy" id="2107698"/>
    <lineage>
        <taxon>Bacteria</taxon>
        <taxon>Bacillati</taxon>
        <taxon>Cyanobacteriota</taxon>
        <taxon>Cyanophyceae</taxon>
        <taxon>Leptolyngbyales</taxon>
        <taxon>Leptolyngbyaceae</taxon>
        <taxon>Stenomitos</taxon>
    </lineage>
</organism>
<dbReference type="PANTHER" id="PTHR43285:SF3">
    <property type="entry name" value="SLL1634 PROTEIN"/>
    <property type="match status" value="1"/>
</dbReference>
<evidence type="ECO:0000256" key="3">
    <source>
        <dbReference type="ARBA" id="ARBA00023141"/>
    </source>
</evidence>
<evidence type="ECO:0000259" key="4">
    <source>
        <dbReference type="Pfam" id="PF00591"/>
    </source>
</evidence>
<dbReference type="PANTHER" id="PTHR43285">
    <property type="entry name" value="ANTHRANILATE PHOSPHORIBOSYLTRANSFERASE"/>
    <property type="match status" value="1"/>
</dbReference>
<dbReference type="GO" id="GO:0005829">
    <property type="term" value="C:cytosol"/>
    <property type="evidence" value="ECO:0007669"/>
    <property type="project" value="TreeGrafter"/>
</dbReference>
<dbReference type="OrthoDB" id="9926at2"/>
<dbReference type="SUPFAM" id="SSF52418">
    <property type="entry name" value="Nucleoside phosphorylase/phosphoribosyltransferase catalytic domain"/>
    <property type="match status" value="1"/>
</dbReference>
<feature type="domain" description="Glycosyl transferase family 3" evidence="4">
    <location>
        <begin position="98"/>
        <end position="332"/>
    </location>
</feature>
<dbReference type="RefSeq" id="WP_106256077.1">
    <property type="nucleotide sequence ID" value="NZ_CAWNSW010000027.1"/>
</dbReference>
<dbReference type="InterPro" id="IPR035902">
    <property type="entry name" value="Nuc_phospho_transferase"/>
</dbReference>
<evidence type="ECO:0000256" key="2">
    <source>
        <dbReference type="ARBA" id="ARBA00022679"/>
    </source>
</evidence>
<dbReference type="Pfam" id="PF02885">
    <property type="entry name" value="Glycos_trans_3N"/>
    <property type="match status" value="1"/>
</dbReference>
<keyword evidence="7" id="KW-1185">Reference proteome</keyword>
<evidence type="ECO:0000313" key="6">
    <source>
        <dbReference type="EMBL" id="PSB30192.1"/>
    </source>
</evidence>
<keyword evidence="3" id="KW-0057">Aromatic amino acid biosynthesis</keyword>